<name>A0ABU8TII9_9HYPH</name>
<dbReference type="PROSITE" id="PS51257">
    <property type="entry name" value="PROKAR_LIPOPROTEIN"/>
    <property type="match status" value="1"/>
</dbReference>
<sequence length="145" mass="15531">MRIWIIPFVFFLMISLAGCNSMSGGSQGLWDSQYGASSSTVSESEASTAISVLVNNEFGQALDKSDHKAVADAQKQALRSKGVGASVSWQNEETGHSGRVRPGAIYQVNDTACREFTHEMVLNGAPLSARGTACRQENGSWKTLS</sequence>
<keyword evidence="3" id="KW-1185">Reference proteome</keyword>
<protein>
    <submittedName>
        <fullName evidence="2">RT0821/Lpp0805 family surface protein</fullName>
    </submittedName>
</protein>
<organism evidence="2 3">
    <name type="scientific">Roseibium algae</name>
    <dbReference type="NCBI Taxonomy" id="3123038"/>
    <lineage>
        <taxon>Bacteria</taxon>
        <taxon>Pseudomonadati</taxon>
        <taxon>Pseudomonadota</taxon>
        <taxon>Alphaproteobacteria</taxon>
        <taxon>Hyphomicrobiales</taxon>
        <taxon>Stappiaceae</taxon>
        <taxon>Roseibium</taxon>
    </lineage>
</organism>
<proteinExistence type="predicted"/>
<feature type="domain" description="Surface antigen" evidence="1">
    <location>
        <begin position="53"/>
        <end position="142"/>
    </location>
</feature>
<accession>A0ABU8TII9</accession>
<dbReference type="Pfam" id="PF16998">
    <property type="entry name" value="17kDa_Anti_2"/>
    <property type="match status" value="1"/>
</dbReference>
<evidence type="ECO:0000313" key="2">
    <source>
        <dbReference type="EMBL" id="MEJ8473974.1"/>
    </source>
</evidence>
<comment type="caution">
    <text evidence="2">The sequence shown here is derived from an EMBL/GenBank/DDBJ whole genome shotgun (WGS) entry which is preliminary data.</text>
</comment>
<reference evidence="2 3" key="1">
    <citation type="submission" date="2024-02" db="EMBL/GenBank/DDBJ databases">
        <title>Roseibium algae sp. nov., isolated from marine alga (Grateloupia sp.), showing potential in myo-inositol conversion.</title>
        <authorList>
            <person name="Wang Y."/>
        </authorList>
    </citation>
    <scope>NUCLEOTIDE SEQUENCE [LARGE SCALE GENOMIC DNA]</scope>
    <source>
        <strain evidence="2 3">H3510</strain>
    </source>
</reference>
<dbReference type="EMBL" id="JBAKIA010000004">
    <property type="protein sequence ID" value="MEJ8473974.1"/>
    <property type="molecule type" value="Genomic_DNA"/>
</dbReference>
<evidence type="ECO:0000259" key="1">
    <source>
        <dbReference type="Pfam" id="PF16998"/>
    </source>
</evidence>
<dbReference type="RefSeq" id="WP_340273675.1">
    <property type="nucleotide sequence ID" value="NZ_JBAKIA010000004.1"/>
</dbReference>
<dbReference type="InterPro" id="IPR032635">
    <property type="entry name" value="Anti_2"/>
</dbReference>
<evidence type="ECO:0000313" key="3">
    <source>
        <dbReference type="Proteomes" id="UP001385499"/>
    </source>
</evidence>
<dbReference type="Proteomes" id="UP001385499">
    <property type="component" value="Unassembled WGS sequence"/>
</dbReference>
<dbReference type="PIRSF" id="PIRSF002721">
    <property type="entry name" value="Surface_antigen_Rickettsia"/>
    <property type="match status" value="1"/>
</dbReference>
<gene>
    <name evidence="2" type="ORF">V6575_07730</name>
</gene>
<dbReference type="InterPro" id="IPR016364">
    <property type="entry name" value="Surface_antigen_Rickettsia"/>
</dbReference>